<dbReference type="PIRSF" id="PIRSF001365">
    <property type="entry name" value="DHDPS"/>
    <property type="match status" value="1"/>
</dbReference>
<dbReference type="GO" id="GO:0008747">
    <property type="term" value="F:N-acetylneuraminate lyase activity"/>
    <property type="evidence" value="ECO:0007669"/>
    <property type="project" value="TreeGrafter"/>
</dbReference>
<dbReference type="InterPro" id="IPR002220">
    <property type="entry name" value="DapA-like"/>
</dbReference>
<dbReference type="InterPro" id="IPR013785">
    <property type="entry name" value="Aldolase_TIM"/>
</dbReference>
<dbReference type="Pfam" id="PF00701">
    <property type="entry name" value="DHDPS"/>
    <property type="match status" value="1"/>
</dbReference>
<dbReference type="Gene3D" id="3.20.20.70">
    <property type="entry name" value="Aldolase class I"/>
    <property type="match status" value="1"/>
</dbReference>
<keyword evidence="1 2" id="KW-0456">Lyase</keyword>
<dbReference type="PANTHER" id="PTHR42849">
    <property type="entry name" value="N-ACETYLNEURAMINATE LYASE"/>
    <property type="match status" value="1"/>
</dbReference>
<organism evidence="4">
    <name type="scientific">Roseihalotalea indica</name>
    <dbReference type="NCBI Taxonomy" id="2867963"/>
    <lineage>
        <taxon>Bacteria</taxon>
        <taxon>Pseudomonadati</taxon>
        <taxon>Bacteroidota</taxon>
        <taxon>Cytophagia</taxon>
        <taxon>Cytophagales</taxon>
        <taxon>Catalimonadaceae</taxon>
        <taxon>Roseihalotalea</taxon>
    </lineage>
</organism>
<evidence type="ECO:0000256" key="3">
    <source>
        <dbReference type="PIRSR" id="PIRSR001365-1"/>
    </source>
</evidence>
<dbReference type="AlphaFoldDB" id="A0AA49JID6"/>
<proteinExistence type="inferred from homology"/>
<protein>
    <submittedName>
        <fullName evidence="4">Dihydrodipicolinate synthase family protein</fullName>
    </submittedName>
</protein>
<dbReference type="PANTHER" id="PTHR42849:SF1">
    <property type="entry name" value="N-ACETYLNEURAMINATE LYASE"/>
    <property type="match status" value="1"/>
</dbReference>
<reference evidence="4" key="1">
    <citation type="journal article" date="2023" name="Comput. Struct. Biotechnol. J.">
        <title>Discovery of a novel marine Bacteroidetes with a rich repertoire of carbohydrate-active enzymes.</title>
        <authorList>
            <person name="Chen B."/>
            <person name="Liu G."/>
            <person name="Chen Q."/>
            <person name="Wang H."/>
            <person name="Liu L."/>
            <person name="Tang K."/>
        </authorList>
    </citation>
    <scope>NUCLEOTIDE SEQUENCE</scope>
    <source>
        <strain evidence="4">TK19036</strain>
    </source>
</reference>
<comment type="similarity">
    <text evidence="2">Belongs to the DapA family.</text>
</comment>
<gene>
    <name evidence="4" type="ORF">K4G66_19240</name>
</gene>
<dbReference type="CDD" id="cd00408">
    <property type="entry name" value="DHDPS-like"/>
    <property type="match status" value="1"/>
</dbReference>
<dbReference type="GO" id="GO:0019262">
    <property type="term" value="P:N-acetylneuraminate catabolic process"/>
    <property type="evidence" value="ECO:0007669"/>
    <property type="project" value="TreeGrafter"/>
</dbReference>
<evidence type="ECO:0000256" key="2">
    <source>
        <dbReference type="PIRNR" id="PIRNR001365"/>
    </source>
</evidence>
<feature type="active site" description="Schiff-base intermediate with substrate" evidence="3">
    <location>
        <position position="171"/>
    </location>
</feature>
<evidence type="ECO:0000256" key="1">
    <source>
        <dbReference type="ARBA" id="ARBA00023239"/>
    </source>
</evidence>
<dbReference type="GO" id="GO:0005829">
    <property type="term" value="C:cytosol"/>
    <property type="evidence" value="ECO:0007669"/>
    <property type="project" value="TreeGrafter"/>
</dbReference>
<accession>A0AA49JID6</accession>
<feature type="active site" description="Proton donor/acceptor" evidence="3">
    <location>
        <position position="143"/>
    </location>
</feature>
<dbReference type="SUPFAM" id="SSF51569">
    <property type="entry name" value="Aldolase"/>
    <property type="match status" value="1"/>
</dbReference>
<sequence length="316" mass="35514">MMKPLSSTEIRGSWATLLLPINEDENINWEKLAYEIDTLISMKVSGIYSNGTAGEFYNLTEAEFDRVSQMLAEKCNAAEMPFQIGCSQMSPKLSLERVKRVKSLHPSAIQVVLPDWSVPNLSETIDFLRVMADAADPVGLVLYNPPHVKKVLSPSEYHEIKATGVRLVGCKVGGGDESWYAAMRTWAPDLSLFIPGHHLATGISRGAQGAYSNVACLHPQVAQRWYETILTHPEKGLELEKRIQHFMNELIVPYIRNQQYSNQAVDKLLAAVGGWADIGTRLRWPYRGVDETEVAKVRQAGQRILPEFFEQTNDLW</sequence>
<reference evidence="4" key="2">
    <citation type="journal article" date="2024" name="Antonie Van Leeuwenhoek">
        <title>Roseihalotalea indica gen. nov., sp. nov., a halophilic Bacteroidetes from mesopelagic Southwest Indian Ocean with higher carbohydrate metabolic potential.</title>
        <authorList>
            <person name="Chen B."/>
            <person name="Zhang M."/>
            <person name="Lin D."/>
            <person name="Ye J."/>
            <person name="Tang K."/>
        </authorList>
    </citation>
    <scope>NUCLEOTIDE SEQUENCE</scope>
    <source>
        <strain evidence="4">TK19036</strain>
    </source>
</reference>
<dbReference type="SMART" id="SM01130">
    <property type="entry name" value="DHDPS"/>
    <property type="match status" value="1"/>
</dbReference>
<evidence type="ECO:0000313" key="4">
    <source>
        <dbReference type="EMBL" id="WKN34512.1"/>
    </source>
</evidence>
<dbReference type="EMBL" id="CP120682">
    <property type="protein sequence ID" value="WKN34512.1"/>
    <property type="molecule type" value="Genomic_DNA"/>
</dbReference>
<name>A0AA49JID6_9BACT</name>